<sequence>MNQAKQTEMAISHARFSRFKIGTGYVTIEKSIIHT</sequence>
<dbReference type="AlphaFoldDB" id="A0A326RJV3"/>
<accession>A0A326RJV3</accession>
<gene>
    <name evidence="1" type="ORF">CLV31_1324</name>
</gene>
<comment type="caution">
    <text evidence="1">The sequence shown here is derived from an EMBL/GenBank/DDBJ whole genome shotgun (WGS) entry which is preliminary data.</text>
</comment>
<proteinExistence type="predicted"/>
<dbReference type="Proteomes" id="UP000248917">
    <property type="component" value="Unassembled WGS sequence"/>
</dbReference>
<keyword evidence="2" id="KW-1185">Reference proteome</keyword>
<organism evidence="1 2">
    <name type="scientific">Algoriphagus aquaeductus</name>
    <dbReference type="NCBI Taxonomy" id="475299"/>
    <lineage>
        <taxon>Bacteria</taxon>
        <taxon>Pseudomonadati</taxon>
        <taxon>Bacteroidota</taxon>
        <taxon>Cytophagia</taxon>
        <taxon>Cytophagales</taxon>
        <taxon>Cyclobacteriaceae</taxon>
        <taxon>Algoriphagus</taxon>
    </lineage>
</organism>
<dbReference type="EMBL" id="QKTX01000032">
    <property type="protein sequence ID" value="PZV75485.1"/>
    <property type="molecule type" value="Genomic_DNA"/>
</dbReference>
<name>A0A326RJV3_9BACT</name>
<reference evidence="1 2" key="1">
    <citation type="submission" date="2018-06" db="EMBL/GenBank/DDBJ databases">
        <title>Genomic Encyclopedia of Archaeal and Bacterial Type Strains, Phase II (KMG-II): from individual species to whole genera.</title>
        <authorList>
            <person name="Goeker M."/>
        </authorList>
    </citation>
    <scope>NUCLEOTIDE SEQUENCE [LARGE SCALE GENOMIC DNA]</scope>
    <source>
        <strain evidence="1 2">T4</strain>
    </source>
</reference>
<evidence type="ECO:0000313" key="1">
    <source>
        <dbReference type="EMBL" id="PZV75485.1"/>
    </source>
</evidence>
<protein>
    <submittedName>
        <fullName evidence="1">Uncharacterized protein</fullName>
    </submittedName>
</protein>
<evidence type="ECO:0000313" key="2">
    <source>
        <dbReference type="Proteomes" id="UP000248917"/>
    </source>
</evidence>